<keyword evidence="5" id="KW-1185">Reference proteome</keyword>
<dbReference type="RefSeq" id="WP_092747053.1">
    <property type="nucleotide sequence ID" value="NZ_FMYL01000003.1"/>
</dbReference>
<sequence>MSYLNKPQRHKMILDVAMRLALKDGLSAMTVRRIATEAQISTGQVHHHFKSASHLKAEVFTCLMNQLTMIEKSVETDNWYTKISISLGCEDIQQVQPYLKLWNEAEVILAQDEEIQKAYNLTMEQWHTSIKDLIELGVVNKEYVIQKNTNSTDIAWRLITFVCGLENICNLGLRGLDHDMFQRHIEYIIRNELFN</sequence>
<dbReference type="Pfam" id="PF00440">
    <property type="entry name" value="TetR_N"/>
    <property type="match status" value="1"/>
</dbReference>
<dbReference type="GO" id="GO:0003677">
    <property type="term" value="F:DNA binding"/>
    <property type="evidence" value="ECO:0007669"/>
    <property type="project" value="UniProtKB-UniRule"/>
</dbReference>
<dbReference type="InterPro" id="IPR009057">
    <property type="entry name" value="Homeodomain-like_sf"/>
</dbReference>
<reference evidence="5" key="1">
    <citation type="submission" date="2016-09" db="EMBL/GenBank/DDBJ databases">
        <authorList>
            <person name="Varghese N."/>
            <person name="Submissions S."/>
        </authorList>
    </citation>
    <scope>NUCLEOTIDE SEQUENCE [LARGE SCALE GENOMIC DNA]</scope>
    <source>
        <strain evidence="5">ANC 4422</strain>
    </source>
</reference>
<feature type="domain" description="HTH tetR-type" evidence="3">
    <location>
        <begin position="7"/>
        <end position="67"/>
    </location>
</feature>
<gene>
    <name evidence="4" type="ORF">SAMN05421733_10386</name>
</gene>
<dbReference type="InterPro" id="IPR001647">
    <property type="entry name" value="HTH_TetR"/>
</dbReference>
<dbReference type="SUPFAM" id="SSF48498">
    <property type="entry name" value="Tetracyclin repressor-like, C-terminal domain"/>
    <property type="match status" value="1"/>
</dbReference>
<dbReference type="SUPFAM" id="SSF46689">
    <property type="entry name" value="Homeodomain-like"/>
    <property type="match status" value="1"/>
</dbReference>
<dbReference type="OrthoDB" id="9816296at2"/>
<protein>
    <submittedName>
        <fullName evidence="4">Transcriptional regulator, TetR family</fullName>
    </submittedName>
</protein>
<proteinExistence type="predicted"/>
<evidence type="ECO:0000313" key="4">
    <source>
        <dbReference type="EMBL" id="SDB87496.1"/>
    </source>
</evidence>
<feature type="DNA-binding region" description="H-T-H motif" evidence="2">
    <location>
        <begin position="30"/>
        <end position="49"/>
    </location>
</feature>
<evidence type="ECO:0000256" key="2">
    <source>
        <dbReference type="PROSITE-ProRule" id="PRU00335"/>
    </source>
</evidence>
<dbReference type="Gene3D" id="1.10.357.10">
    <property type="entry name" value="Tetracycline Repressor, domain 2"/>
    <property type="match status" value="1"/>
</dbReference>
<name>A0A1G6H265_9GAMM</name>
<dbReference type="PROSITE" id="PS50977">
    <property type="entry name" value="HTH_TETR_2"/>
    <property type="match status" value="1"/>
</dbReference>
<evidence type="ECO:0000259" key="3">
    <source>
        <dbReference type="PROSITE" id="PS50977"/>
    </source>
</evidence>
<dbReference type="EMBL" id="FMYL01000003">
    <property type="protein sequence ID" value="SDB87496.1"/>
    <property type="molecule type" value="Genomic_DNA"/>
</dbReference>
<dbReference type="STRING" id="1219383.SAMN05421733_10386"/>
<dbReference type="NCBIfam" id="NF011572">
    <property type="entry name" value="PRK14996.1"/>
    <property type="match status" value="1"/>
</dbReference>
<evidence type="ECO:0000256" key="1">
    <source>
        <dbReference type="ARBA" id="ARBA00023125"/>
    </source>
</evidence>
<dbReference type="Proteomes" id="UP000242501">
    <property type="component" value="Unassembled WGS sequence"/>
</dbReference>
<organism evidence="4 5">
    <name type="scientific">Acinetobacter boissieri</name>
    <dbReference type="NCBI Taxonomy" id="1219383"/>
    <lineage>
        <taxon>Bacteria</taxon>
        <taxon>Pseudomonadati</taxon>
        <taxon>Pseudomonadota</taxon>
        <taxon>Gammaproteobacteria</taxon>
        <taxon>Moraxellales</taxon>
        <taxon>Moraxellaceae</taxon>
        <taxon>Acinetobacter</taxon>
    </lineage>
</organism>
<keyword evidence="1 2" id="KW-0238">DNA-binding</keyword>
<dbReference type="AlphaFoldDB" id="A0A1G6H265"/>
<dbReference type="InterPro" id="IPR036271">
    <property type="entry name" value="Tet_transcr_reg_TetR-rel_C_sf"/>
</dbReference>
<evidence type="ECO:0000313" key="5">
    <source>
        <dbReference type="Proteomes" id="UP000242501"/>
    </source>
</evidence>
<accession>A0A1G6H265</accession>